<accession>A0AA35JR85</accession>
<name>A0AA35JR85_9SAUR</name>
<dbReference type="Proteomes" id="UP001178461">
    <property type="component" value="Chromosome 1"/>
</dbReference>
<reference evidence="1" key="1">
    <citation type="submission" date="2022-12" db="EMBL/GenBank/DDBJ databases">
        <authorList>
            <person name="Alioto T."/>
            <person name="Alioto T."/>
            <person name="Gomez Garrido J."/>
        </authorList>
    </citation>
    <scope>NUCLEOTIDE SEQUENCE</scope>
</reference>
<keyword evidence="2" id="KW-1185">Reference proteome</keyword>
<dbReference type="EMBL" id="OX395126">
    <property type="protein sequence ID" value="CAI5763647.1"/>
    <property type="molecule type" value="Genomic_DNA"/>
</dbReference>
<dbReference type="AlphaFoldDB" id="A0AA35JR85"/>
<organism evidence="1 2">
    <name type="scientific">Podarcis lilfordi</name>
    <name type="common">Lilford's wall lizard</name>
    <dbReference type="NCBI Taxonomy" id="74358"/>
    <lineage>
        <taxon>Eukaryota</taxon>
        <taxon>Metazoa</taxon>
        <taxon>Chordata</taxon>
        <taxon>Craniata</taxon>
        <taxon>Vertebrata</taxon>
        <taxon>Euteleostomi</taxon>
        <taxon>Lepidosauria</taxon>
        <taxon>Squamata</taxon>
        <taxon>Bifurcata</taxon>
        <taxon>Unidentata</taxon>
        <taxon>Episquamata</taxon>
        <taxon>Laterata</taxon>
        <taxon>Lacertibaenia</taxon>
        <taxon>Lacertidae</taxon>
        <taxon>Podarcis</taxon>
    </lineage>
</organism>
<sequence>MISFLIKDCGPEETKCTHKNSFSHKDLQLNNPCNSCGNQGFVHMPVLSGFHASLVGMFSCCPQNVVLVQVRW</sequence>
<proteinExistence type="predicted"/>
<protein>
    <submittedName>
        <fullName evidence="1">Uncharacterized protein</fullName>
    </submittedName>
</protein>
<evidence type="ECO:0000313" key="2">
    <source>
        <dbReference type="Proteomes" id="UP001178461"/>
    </source>
</evidence>
<evidence type="ECO:0000313" key="1">
    <source>
        <dbReference type="EMBL" id="CAI5763647.1"/>
    </source>
</evidence>
<gene>
    <name evidence="1" type="ORF">PODLI_1B028385</name>
</gene>